<dbReference type="RefSeq" id="WP_380836789.1">
    <property type="nucleotide sequence ID" value="NZ_JBHMCR010000004.1"/>
</dbReference>
<evidence type="ECO:0000313" key="2">
    <source>
        <dbReference type="EMBL" id="MFB9520074.1"/>
    </source>
</evidence>
<reference evidence="2 3" key="1">
    <citation type="submission" date="2024-09" db="EMBL/GenBank/DDBJ databases">
        <authorList>
            <person name="Sun Q."/>
            <person name="Mori K."/>
        </authorList>
    </citation>
    <scope>NUCLEOTIDE SEQUENCE [LARGE SCALE GENOMIC DNA]</scope>
    <source>
        <strain evidence="2 3">JCM 4362</strain>
    </source>
</reference>
<name>A0ABV5PAC4_STRCM</name>
<dbReference type="Proteomes" id="UP001589718">
    <property type="component" value="Unassembled WGS sequence"/>
</dbReference>
<dbReference type="InterPro" id="IPR043917">
    <property type="entry name" value="DUF5753"/>
</dbReference>
<comment type="caution">
    <text evidence="2">The sequence shown here is derived from an EMBL/GenBank/DDBJ whole genome shotgun (WGS) entry which is preliminary data.</text>
</comment>
<accession>A0ABV5PAC4</accession>
<dbReference type="InterPro" id="IPR001387">
    <property type="entry name" value="Cro/C1-type_HTH"/>
</dbReference>
<proteinExistence type="predicted"/>
<feature type="domain" description="HTH cro/C1-type" evidence="1">
    <location>
        <begin position="25"/>
        <end position="78"/>
    </location>
</feature>
<dbReference type="SUPFAM" id="SSF47413">
    <property type="entry name" value="lambda repressor-like DNA-binding domains"/>
    <property type="match status" value="1"/>
</dbReference>
<protein>
    <submittedName>
        <fullName evidence="2">Scr1 family TA system antitoxin-like transcriptional regulator</fullName>
    </submittedName>
</protein>
<gene>
    <name evidence="2" type="ORF">ACFFTU_08965</name>
</gene>
<dbReference type="Pfam" id="PF13560">
    <property type="entry name" value="HTH_31"/>
    <property type="match status" value="1"/>
</dbReference>
<dbReference type="Gene3D" id="1.10.260.40">
    <property type="entry name" value="lambda repressor-like DNA-binding domains"/>
    <property type="match status" value="1"/>
</dbReference>
<sequence length="281" mass="30957">MTAQHDQNAGPDPYTSPKTFYGSELRRVREEAGLSQTEVGERCFCSGTYIGQFEAAVRRPQPDISRMLDEAFGTGKHFRRLCELARRSKLPSYFEDAAELEKLAEAISTYESTFVPGLLQTESYARALINAAQRFAPSKVVDDLVRSRMERGSVVDEATGPLLWVIIHEAVLNVRVGGASVMAEQLSALAETMRMNRRVLVQVLPYAAGEQAFLNGTMVLMAFADSPPAVYTESAYTGQLIDEPSLVAQYQRAYDLVRAASLPSEASLALIESTAKEFAKQ</sequence>
<dbReference type="InterPro" id="IPR010982">
    <property type="entry name" value="Lambda_DNA-bd_dom_sf"/>
</dbReference>
<dbReference type="PROSITE" id="PS50943">
    <property type="entry name" value="HTH_CROC1"/>
    <property type="match status" value="1"/>
</dbReference>
<dbReference type="Pfam" id="PF19054">
    <property type="entry name" value="DUF5753"/>
    <property type="match status" value="1"/>
</dbReference>
<dbReference type="CDD" id="cd00093">
    <property type="entry name" value="HTH_XRE"/>
    <property type="match status" value="1"/>
</dbReference>
<dbReference type="SMART" id="SM00530">
    <property type="entry name" value="HTH_XRE"/>
    <property type="match status" value="1"/>
</dbReference>
<organism evidence="2 3">
    <name type="scientific">Streptomyces cremeus</name>
    <dbReference type="NCBI Taxonomy" id="66881"/>
    <lineage>
        <taxon>Bacteria</taxon>
        <taxon>Bacillati</taxon>
        <taxon>Actinomycetota</taxon>
        <taxon>Actinomycetes</taxon>
        <taxon>Kitasatosporales</taxon>
        <taxon>Streptomycetaceae</taxon>
        <taxon>Streptomyces</taxon>
    </lineage>
</organism>
<keyword evidence="3" id="KW-1185">Reference proteome</keyword>
<evidence type="ECO:0000313" key="3">
    <source>
        <dbReference type="Proteomes" id="UP001589718"/>
    </source>
</evidence>
<dbReference type="EMBL" id="JBHMCR010000004">
    <property type="protein sequence ID" value="MFB9520074.1"/>
    <property type="molecule type" value="Genomic_DNA"/>
</dbReference>
<evidence type="ECO:0000259" key="1">
    <source>
        <dbReference type="PROSITE" id="PS50943"/>
    </source>
</evidence>